<feature type="transmembrane region" description="Helical" evidence="6">
    <location>
        <begin position="287"/>
        <end position="320"/>
    </location>
</feature>
<dbReference type="InterPro" id="IPR002293">
    <property type="entry name" value="AA/rel_permease1"/>
</dbReference>
<protein>
    <submittedName>
        <fullName evidence="7">Amino acid permease</fullName>
    </submittedName>
</protein>
<keyword evidence="8" id="KW-1185">Reference proteome</keyword>
<dbReference type="PIRSF" id="PIRSF006060">
    <property type="entry name" value="AA_transporter"/>
    <property type="match status" value="1"/>
</dbReference>
<organism evidence="7 8">
    <name type="scientific">Pullulanibacillus pueri</name>
    <dbReference type="NCBI Taxonomy" id="1437324"/>
    <lineage>
        <taxon>Bacteria</taxon>
        <taxon>Bacillati</taxon>
        <taxon>Bacillota</taxon>
        <taxon>Bacilli</taxon>
        <taxon>Bacillales</taxon>
        <taxon>Sporolactobacillaceae</taxon>
        <taxon>Pullulanibacillus</taxon>
    </lineage>
</organism>
<feature type="transmembrane region" description="Helical" evidence="6">
    <location>
        <begin position="408"/>
        <end position="429"/>
    </location>
</feature>
<gene>
    <name evidence="7" type="ORF">GCM10007096_06920</name>
</gene>
<sequence length="485" mass="52163">MEERAKLQKTLKPHWVWAVAFGSAIGWGCFVQPGSWMGTAGPLGAIIGLSIGALFMIVIGLSYGTLVKHFPVSGGEFAYAYASLGRTHAYICGWFLALGYLSIVALNASALALMVKYIFPGVVQHLFLYNVAGWHVYFIEILIASAALIVFGWLNIRGGGLSGLSQFIFCIILVIGVLLLGISLIVSPETSFHNLTPVFKPGTTALSGIIAMVAIAPWAFVGFDSIPQVAEEFNFAPGKALKLIIMALIAAGLVYSLMIFATAVAAPWQSLSGANTIWGTGDGVRSVLGNVGLLILAVALCMGIFTGLNGFIVSTSRLLFAMGRAQILPKAFAKLHPKYHTPYIGIIFTCAMCLIAPWFGRNALNWIVNMSSTGVTIAYFYCCFDAYKFFRWSENGKGTALVAPVKKAFSLLGAILSLVFLGLLLIPGSPAFLDTPAWIALGIWILLGALFYAVKGKEYRRIPKAQMDYLILGVEQPSNDDDRAS</sequence>
<dbReference type="AlphaFoldDB" id="A0A8J2ZU75"/>
<dbReference type="EMBL" id="BMFV01000003">
    <property type="protein sequence ID" value="GGH76460.1"/>
    <property type="molecule type" value="Genomic_DNA"/>
</dbReference>
<evidence type="ECO:0000256" key="3">
    <source>
        <dbReference type="ARBA" id="ARBA00022692"/>
    </source>
</evidence>
<dbReference type="GO" id="GO:0005886">
    <property type="term" value="C:plasma membrane"/>
    <property type="evidence" value="ECO:0007669"/>
    <property type="project" value="UniProtKB-SubCell"/>
</dbReference>
<feature type="transmembrane region" description="Helical" evidence="6">
    <location>
        <begin position="88"/>
        <end position="114"/>
    </location>
</feature>
<reference evidence="7" key="2">
    <citation type="submission" date="2020-09" db="EMBL/GenBank/DDBJ databases">
        <authorList>
            <person name="Sun Q."/>
            <person name="Zhou Y."/>
        </authorList>
    </citation>
    <scope>NUCLEOTIDE SEQUENCE</scope>
    <source>
        <strain evidence="7">CGMCC 1.12777</strain>
    </source>
</reference>
<evidence type="ECO:0000256" key="1">
    <source>
        <dbReference type="ARBA" id="ARBA00004651"/>
    </source>
</evidence>
<comment type="caution">
    <text evidence="7">The sequence shown here is derived from an EMBL/GenBank/DDBJ whole genome shotgun (WGS) entry which is preliminary data.</text>
</comment>
<evidence type="ECO:0000313" key="8">
    <source>
        <dbReference type="Proteomes" id="UP000656813"/>
    </source>
</evidence>
<feature type="transmembrane region" description="Helical" evidence="6">
    <location>
        <begin position="341"/>
        <end position="360"/>
    </location>
</feature>
<feature type="transmembrane region" description="Helical" evidence="6">
    <location>
        <begin position="15"/>
        <end position="33"/>
    </location>
</feature>
<feature type="transmembrane region" description="Helical" evidence="6">
    <location>
        <begin position="243"/>
        <end position="267"/>
    </location>
</feature>
<accession>A0A8J2ZU75</accession>
<evidence type="ECO:0000313" key="7">
    <source>
        <dbReference type="EMBL" id="GGH76460.1"/>
    </source>
</evidence>
<dbReference type="RefSeq" id="WP_188495999.1">
    <property type="nucleotide sequence ID" value="NZ_BMFV01000003.1"/>
</dbReference>
<keyword evidence="2" id="KW-1003">Cell membrane</keyword>
<feature type="transmembrane region" description="Helical" evidence="6">
    <location>
        <begin position="134"/>
        <end position="154"/>
    </location>
</feature>
<dbReference type="GO" id="GO:0022857">
    <property type="term" value="F:transmembrane transporter activity"/>
    <property type="evidence" value="ECO:0007669"/>
    <property type="project" value="InterPro"/>
</dbReference>
<dbReference type="Proteomes" id="UP000656813">
    <property type="component" value="Unassembled WGS sequence"/>
</dbReference>
<evidence type="ECO:0000256" key="5">
    <source>
        <dbReference type="ARBA" id="ARBA00023136"/>
    </source>
</evidence>
<dbReference type="Pfam" id="PF13520">
    <property type="entry name" value="AA_permease_2"/>
    <property type="match status" value="1"/>
</dbReference>
<feature type="transmembrane region" description="Helical" evidence="6">
    <location>
        <begin position="205"/>
        <end position="223"/>
    </location>
</feature>
<evidence type="ECO:0000256" key="4">
    <source>
        <dbReference type="ARBA" id="ARBA00022989"/>
    </source>
</evidence>
<comment type="subcellular location">
    <subcellularLocation>
        <location evidence="1">Cell membrane</location>
        <topology evidence="1">Multi-pass membrane protein</topology>
    </subcellularLocation>
</comment>
<keyword evidence="4 6" id="KW-1133">Transmembrane helix</keyword>
<dbReference type="PANTHER" id="PTHR42770">
    <property type="entry name" value="AMINO ACID TRANSPORTER-RELATED"/>
    <property type="match status" value="1"/>
</dbReference>
<dbReference type="InterPro" id="IPR050367">
    <property type="entry name" value="APC_superfamily"/>
</dbReference>
<feature type="transmembrane region" description="Helical" evidence="6">
    <location>
        <begin position="435"/>
        <end position="454"/>
    </location>
</feature>
<proteinExistence type="predicted"/>
<reference evidence="7" key="1">
    <citation type="journal article" date="2014" name="Int. J. Syst. Evol. Microbiol.">
        <title>Complete genome sequence of Corynebacterium casei LMG S-19264T (=DSM 44701T), isolated from a smear-ripened cheese.</title>
        <authorList>
            <consortium name="US DOE Joint Genome Institute (JGI-PGF)"/>
            <person name="Walter F."/>
            <person name="Albersmeier A."/>
            <person name="Kalinowski J."/>
            <person name="Ruckert C."/>
        </authorList>
    </citation>
    <scope>NUCLEOTIDE SEQUENCE</scope>
    <source>
        <strain evidence="7">CGMCC 1.12777</strain>
    </source>
</reference>
<evidence type="ECO:0000256" key="2">
    <source>
        <dbReference type="ARBA" id="ARBA00022475"/>
    </source>
</evidence>
<evidence type="ECO:0000256" key="6">
    <source>
        <dbReference type="SAM" id="Phobius"/>
    </source>
</evidence>
<name>A0A8J2ZU75_9BACL</name>
<keyword evidence="3 6" id="KW-0812">Transmembrane</keyword>
<feature type="transmembrane region" description="Helical" evidence="6">
    <location>
        <begin position="366"/>
        <end position="387"/>
    </location>
</feature>
<dbReference type="Gene3D" id="1.20.1740.10">
    <property type="entry name" value="Amino acid/polyamine transporter I"/>
    <property type="match status" value="1"/>
</dbReference>
<feature type="transmembrane region" description="Helical" evidence="6">
    <location>
        <begin position="166"/>
        <end position="185"/>
    </location>
</feature>
<keyword evidence="5 6" id="KW-0472">Membrane</keyword>
<dbReference type="PANTHER" id="PTHR42770:SF7">
    <property type="entry name" value="MEMBRANE PROTEIN"/>
    <property type="match status" value="1"/>
</dbReference>
<feature type="transmembrane region" description="Helical" evidence="6">
    <location>
        <begin position="45"/>
        <end position="67"/>
    </location>
</feature>